<proteinExistence type="predicted"/>
<reference evidence="3 4" key="1">
    <citation type="journal article" date="2014" name="Nat. Commun.">
        <title>Multiple recent horizontal transfers of a large genomic region in cheese making fungi.</title>
        <authorList>
            <person name="Cheeseman K."/>
            <person name="Ropars J."/>
            <person name="Renault P."/>
            <person name="Dupont J."/>
            <person name="Gouzy J."/>
            <person name="Branca A."/>
            <person name="Abraham A.L."/>
            <person name="Ceppi M."/>
            <person name="Conseiller E."/>
            <person name="Debuchy R."/>
            <person name="Malagnac F."/>
            <person name="Goarin A."/>
            <person name="Silar P."/>
            <person name="Lacoste S."/>
            <person name="Sallet E."/>
            <person name="Bensimon A."/>
            <person name="Giraud T."/>
            <person name="Brygoo Y."/>
        </authorList>
    </citation>
    <scope>NUCLEOTIDE SEQUENCE [LARGE SCALE GENOMIC DNA]</scope>
    <source>
        <strain evidence="4">FM 013</strain>
    </source>
</reference>
<evidence type="ECO:0000256" key="2">
    <source>
        <dbReference type="SAM" id="Phobius"/>
    </source>
</evidence>
<organism evidence="3 4">
    <name type="scientific">Penicillium camemberti (strain FM 013)</name>
    <dbReference type="NCBI Taxonomy" id="1429867"/>
    <lineage>
        <taxon>Eukaryota</taxon>
        <taxon>Fungi</taxon>
        <taxon>Dikarya</taxon>
        <taxon>Ascomycota</taxon>
        <taxon>Pezizomycotina</taxon>
        <taxon>Eurotiomycetes</taxon>
        <taxon>Eurotiomycetidae</taxon>
        <taxon>Eurotiales</taxon>
        <taxon>Aspergillaceae</taxon>
        <taxon>Penicillium</taxon>
    </lineage>
</organism>
<name>A0A0G4NVR3_PENC3</name>
<keyword evidence="2" id="KW-0472">Membrane</keyword>
<keyword evidence="4" id="KW-1185">Reference proteome</keyword>
<protein>
    <submittedName>
        <fullName evidence="3">Str. FM013</fullName>
    </submittedName>
</protein>
<feature type="transmembrane region" description="Helical" evidence="2">
    <location>
        <begin position="86"/>
        <end position="110"/>
    </location>
</feature>
<gene>
    <name evidence="3" type="ORF">PCAMFM013_S001g001019</name>
</gene>
<evidence type="ECO:0000256" key="1">
    <source>
        <dbReference type="SAM" id="MobiDB-lite"/>
    </source>
</evidence>
<keyword evidence="2" id="KW-1133">Transmembrane helix</keyword>
<sequence length="196" mass="21576">MTDAQSDMRSDRVWSHQMDDLLAGHPEKLNMDAEYTSASSSSRSSSDLPSTPKTQSVAVIKQPRSGYKHCWGCWAHWKRLPTGMRWLLVIFSLVVVIGVTCWFGGSYLAAKSRIKKERLARLDAGNALHRRASIMALPSESYLLPVPTAKPSPSVTAPIYVFTDPARNTFLTKVRVATSTNGVVSPAPTMGVTRKI</sequence>
<keyword evidence="2" id="KW-0812">Transmembrane</keyword>
<evidence type="ECO:0000313" key="4">
    <source>
        <dbReference type="Proteomes" id="UP000053732"/>
    </source>
</evidence>
<accession>A0A0G4NVR3</accession>
<feature type="region of interest" description="Disordered" evidence="1">
    <location>
        <begin position="33"/>
        <end position="56"/>
    </location>
</feature>
<feature type="compositionally biased region" description="Polar residues" evidence="1">
    <location>
        <begin position="47"/>
        <end position="56"/>
    </location>
</feature>
<dbReference type="AlphaFoldDB" id="A0A0G4NVR3"/>
<feature type="compositionally biased region" description="Low complexity" evidence="1">
    <location>
        <begin position="37"/>
        <end position="46"/>
    </location>
</feature>
<dbReference type="Proteomes" id="UP000053732">
    <property type="component" value="Unassembled WGS sequence"/>
</dbReference>
<evidence type="ECO:0000313" key="3">
    <source>
        <dbReference type="EMBL" id="CRL18059.1"/>
    </source>
</evidence>
<dbReference type="EMBL" id="HG793134">
    <property type="protein sequence ID" value="CRL18059.1"/>
    <property type="molecule type" value="Genomic_DNA"/>
</dbReference>